<dbReference type="GeneID" id="106723383"/>
<evidence type="ECO:0000256" key="4">
    <source>
        <dbReference type="ARBA" id="ARBA00023157"/>
    </source>
</evidence>
<keyword evidence="3" id="KW-0964">Secreted</keyword>
<reference evidence="7" key="1">
    <citation type="submission" date="2025-08" db="UniProtKB">
        <authorList>
            <consortium name="RefSeq"/>
        </authorList>
    </citation>
    <scope>IDENTIFICATION</scope>
</reference>
<name>A0A1U8DZH5_ALLSI</name>
<keyword evidence="4" id="KW-1015">Disulfide bond</keyword>
<dbReference type="Pfam" id="PF00021">
    <property type="entry name" value="UPAR_LY6"/>
    <property type="match status" value="1"/>
</dbReference>
<dbReference type="InterPro" id="IPR050918">
    <property type="entry name" value="CNF-like_PLA2_Inhibitor"/>
</dbReference>
<dbReference type="InterPro" id="IPR016054">
    <property type="entry name" value="LY6_UPA_recep-like"/>
</dbReference>
<dbReference type="GO" id="GO:0019834">
    <property type="term" value="F:phospholipase A2 inhibitor activity"/>
    <property type="evidence" value="ECO:0007669"/>
    <property type="project" value="UniProtKB-KW"/>
</dbReference>
<gene>
    <name evidence="7" type="primary">LOC106723383</name>
</gene>
<evidence type="ECO:0000256" key="1">
    <source>
        <dbReference type="ARBA" id="ARBA00004613"/>
    </source>
</evidence>
<comment type="subcellular location">
    <subcellularLocation>
        <location evidence="1">Secreted</location>
    </subcellularLocation>
</comment>
<feature type="domain" description="UPAR/Ly6" evidence="5">
    <location>
        <begin position="184"/>
        <end position="276"/>
    </location>
</feature>
<dbReference type="KEGG" id="asn:106723383"/>
<evidence type="ECO:0000256" key="3">
    <source>
        <dbReference type="ARBA" id="ARBA00022525"/>
    </source>
</evidence>
<proteinExistence type="inferred from homology"/>
<evidence type="ECO:0000313" key="7">
    <source>
        <dbReference type="RefSeq" id="XP_014383109.2"/>
    </source>
</evidence>
<dbReference type="PANTHER" id="PTHR20914:SF30">
    <property type="entry name" value="LY6_PLAUR DOMAIN CONTAINING 9"/>
    <property type="match status" value="1"/>
</dbReference>
<dbReference type="AlphaFoldDB" id="A0A1U8DZH5"/>
<dbReference type="CDD" id="cd23588">
    <property type="entry name" value="TFP_LU_ECD_PLIG"/>
    <property type="match status" value="1"/>
</dbReference>
<dbReference type="SUPFAM" id="SSF57302">
    <property type="entry name" value="Snake toxin-like"/>
    <property type="match status" value="2"/>
</dbReference>
<dbReference type="InterPro" id="IPR045860">
    <property type="entry name" value="Snake_toxin-like_sf"/>
</dbReference>
<dbReference type="Gene3D" id="2.10.60.10">
    <property type="entry name" value="CD59"/>
    <property type="match status" value="2"/>
</dbReference>
<dbReference type="GO" id="GO:0005576">
    <property type="term" value="C:extracellular region"/>
    <property type="evidence" value="ECO:0007669"/>
    <property type="project" value="UniProtKB-SubCell"/>
</dbReference>
<evidence type="ECO:0000256" key="2">
    <source>
        <dbReference type="ARBA" id="ARBA00006570"/>
    </source>
</evidence>
<dbReference type="STRING" id="38654.A0A1U8DZH5"/>
<evidence type="ECO:0000259" key="5">
    <source>
        <dbReference type="SMART" id="SM00134"/>
    </source>
</evidence>
<dbReference type="Pfam" id="PF02988">
    <property type="entry name" value="PLA2_inh"/>
    <property type="match status" value="1"/>
</dbReference>
<keyword evidence="7" id="KW-0593">Phospholipase A2 inhibitor</keyword>
<evidence type="ECO:0000313" key="6">
    <source>
        <dbReference type="Proteomes" id="UP000189705"/>
    </source>
</evidence>
<dbReference type="InParanoid" id="A0A1U8DZH5"/>
<dbReference type="GO" id="GO:0030154">
    <property type="term" value="P:cell differentiation"/>
    <property type="evidence" value="ECO:0007669"/>
    <property type="project" value="UniProtKB-ARBA"/>
</dbReference>
<dbReference type="RefSeq" id="XP_014383109.2">
    <property type="nucleotide sequence ID" value="XM_014527623.2"/>
</dbReference>
<dbReference type="SMART" id="SM00134">
    <property type="entry name" value="LU"/>
    <property type="match status" value="2"/>
</dbReference>
<feature type="domain" description="UPAR/Ly6" evidence="5">
    <location>
        <begin position="87"/>
        <end position="182"/>
    </location>
</feature>
<dbReference type="Proteomes" id="UP000189705">
    <property type="component" value="Unplaced"/>
</dbReference>
<accession>A0A1U8DZH5</accession>
<protein>
    <submittedName>
        <fullName evidence="7">Phospholipase A2 inhibitor subunit gamma B-like isoform X1</fullName>
    </submittedName>
</protein>
<dbReference type="CDD" id="cd23572">
    <property type="entry name" value="TFP_LU_ECD_PINLYP_rpt2"/>
    <property type="match status" value="1"/>
</dbReference>
<dbReference type="PANTHER" id="PTHR20914">
    <property type="entry name" value="LY6/PLAUR DOMAIN-CONTAINING PROTEIN 8"/>
    <property type="match status" value="1"/>
</dbReference>
<organism evidence="6 7">
    <name type="scientific">Alligator sinensis</name>
    <name type="common">Chinese alligator</name>
    <dbReference type="NCBI Taxonomy" id="38654"/>
    <lineage>
        <taxon>Eukaryota</taxon>
        <taxon>Metazoa</taxon>
        <taxon>Chordata</taxon>
        <taxon>Craniata</taxon>
        <taxon>Vertebrata</taxon>
        <taxon>Euteleostomi</taxon>
        <taxon>Archelosauria</taxon>
        <taxon>Archosauria</taxon>
        <taxon>Crocodylia</taxon>
        <taxon>Alligatoridae</taxon>
        <taxon>Alligatorinae</taxon>
        <taxon>Alligator</taxon>
    </lineage>
</organism>
<comment type="similarity">
    <text evidence="2">Belongs to the CNF-like-inhibitor family.</text>
</comment>
<dbReference type="InterPro" id="IPR004126">
    <property type="entry name" value="PLipase_A2_inh_N"/>
</dbReference>
<keyword evidence="6" id="KW-1185">Reference proteome</keyword>
<sequence length="294" mass="31406">MKQSPRDLQGNGACPVPLGMMQAHFFLTSQNSICGVLWEQPFRAELFCIHQEVKRPVCSASGSLLRTMKAPVILYVLLAFLHQGSSLQCEVCEAIGDSCSGPMETCDPGEDTCGIIKSEMILGGVKVVTYAKSCLSSDVCPNIHFSMDFGKGIRNRNSIACCTGEACQTASVQLPPLNTTPNGLQCPACFSIGSSDCDTEIAYCTGSETYCFDFAGSFSMGEVTLNTAVKGCIALSECTRPEVLMKAGQGFSMDFTQFECKPASPAASKSSGWTLLTMPCFPIMAGFILIKTMA</sequence>